<comment type="similarity">
    <text evidence="10">Belongs to the SGF11 family.</text>
</comment>
<dbReference type="PANTHER" id="PTHR47674:SF3">
    <property type="entry name" value="SAGA-ASSOCIATED FACTOR 11"/>
    <property type="match status" value="1"/>
</dbReference>
<dbReference type="Pfam" id="PF08209">
    <property type="entry name" value="Sgf11"/>
    <property type="match status" value="1"/>
</dbReference>
<evidence type="ECO:0000256" key="8">
    <source>
        <dbReference type="ARBA" id="ARBA00023163"/>
    </source>
</evidence>
<feature type="compositionally biased region" description="Basic and acidic residues" evidence="11">
    <location>
        <begin position="355"/>
        <end position="370"/>
    </location>
</feature>
<evidence type="ECO:0000256" key="9">
    <source>
        <dbReference type="ARBA" id="ARBA00023242"/>
    </source>
</evidence>
<dbReference type="GO" id="GO:0071819">
    <property type="term" value="C:DUBm complex"/>
    <property type="evidence" value="ECO:0007669"/>
    <property type="project" value="TreeGrafter"/>
</dbReference>
<sequence>MKALHFTLETPSPSLRVYGNGVLSFMNGVAMIDDGNMAKSNEEETKADNPKPKENGPEANAPKPNEDETEANMSKPNEDAPEADMSNPNDNAPETNRTEPNEDALSPKSKIATGIYEDLVDSMIVDVASDYHRIRKLGLEDFDYLEEQEKEMRLSCEANEKLNGHTKKGTKDKVDIFGQTGVNLVSTKDVIQCMHCGAQVVAGFFAPHLDRCMKGKGSPARHSATIRSTTAQNSSNPVSKKPKTSGSIREKKISNAKPDAADVENRKDVAGSKRRSTGTMKSLPSSSTSAKKSSKAKPDAAEEENLEDVTAKKSSKAKPEDADQENLEYVTDSRRITRSMTLPSGSKSTKKSLHAKPDDADEENLKDVKGSRRITRSITLPAGSKSAKKSSNQKTDDADEGNIRNVTGLKRSARKLKKPKI</sequence>
<evidence type="ECO:0000313" key="13">
    <source>
        <dbReference type="Proteomes" id="UP001054252"/>
    </source>
</evidence>
<organism evidence="12 13">
    <name type="scientific">Rubroshorea leprosula</name>
    <dbReference type="NCBI Taxonomy" id="152421"/>
    <lineage>
        <taxon>Eukaryota</taxon>
        <taxon>Viridiplantae</taxon>
        <taxon>Streptophyta</taxon>
        <taxon>Embryophyta</taxon>
        <taxon>Tracheophyta</taxon>
        <taxon>Spermatophyta</taxon>
        <taxon>Magnoliopsida</taxon>
        <taxon>eudicotyledons</taxon>
        <taxon>Gunneridae</taxon>
        <taxon>Pentapetalae</taxon>
        <taxon>rosids</taxon>
        <taxon>malvids</taxon>
        <taxon>Malvales</taxon>
        <taxon>Dipterocarpaceae</taxon>
        <taxon>Rubroshorea</taxon>
    </lineage>
</organism>
<keyword evidence="2" id="KW-0479">Metal-binding</keyword>
<feature type="compositionally biased region" description="Low complexity" evidence="11">
    <location>
        <begin position="281"/>
        <end position="291"/>
    </location>
</feature>
<comment type="subcellular location">
    <subcellularLocation>
        <location evidence="1 10">Nucleus</location>
    </subcellularLocation>
</comment>
<evidence type="ECO:0000256" key="2">
    <source>
        <dbReference type="ARBA" id="ARBA00022723"/>
    </source>
</evidence>
<dbReference type="GO" id="GO:0070461">
    <property type="term" value="C:SAGA-type complex"/>
    <property type="evidence" value="ECO:0007669"/>
    <property type="project" value="UniProtKB-ARBA"/>
</dbReference>
<dbReference type="InterPro" id="IPR013246">
    <property type="entry name" value="SAGA_su_Sgf11"/>
</dbReference>
<evidence type="ECO:0000256" key="11">
    <source>
        <dbReference type="SAM" id="MobiDB-lite"/>
    </source>
</evidence>
<feature type="compositionally biased region" description="Polar residues" evidence="11">
    <location>
        <begin position="338"/>
        <end position="347"/>
    </location>
</feature>
<feature type="compositionally biased region" description="Polar residues" evidence="11">
    <location>
        <begin position="86"/>
        <end position="95"/>
    </location>
</feature>
<feature type="region of interest" description="Disordered" evidence="11">
    <location>
        <begin position="35"/>
        <end position="109"/>
    </location>
</feature>
<dbReference type="GO" id="GO:0006325">
    <property type="term" value="P:chromatin organization"/>
    <property type="evidence" value="ECO:0007669"/>
    <property type="project" value="UniProtKB-KW"/>
</dbReference>
<proteinExistence type="inferred from homology"/>
<accession>A0AAV5IUB2</accession>
<keyword evidence="8" id="KW-0804">Transcription</keyword>
<dbReference type="PANTHER" id="PTHR47674">
    <property type="entry name" value="SAGA-ASSOCIATED FACTOR 11"/>
    <property type="match status" value="1"/>
</dbReference>
<name>A0AAV5IUB2_9ROSI</name>
<reference evidence="12 13" key="1">
    <citation type="journal article" date="2021" name="Commun. Biol.">
        <title>The genome of Shorea leprosula (Dipterocarpaceae) highlights the ecological relevance of drought in aseasonal tropical rainforests.</title>
        <authorList>
            <person name="Ng K.K.S."/>
            <person name="Kobayashi M.J."/>
            <person name="Fawcett J.A."/>
            <person name="Hatakeyama M."/>
            <person name="Paape T."/>
            <person name="Ng C.H."/>
            <person name="Ang C.C."/>
            <person name="Tnah L.H."/>
            <person name="Lee C.T."/>
            <person name="Nishiyama T."/>
            <person name="Sese J."/>
            <person name="O'Brien M.J."/>
            <person name="Copetti D."/>
            <person name="Mohd Noor M.I."/>
            <person name="Ong R.C."/>
            <person name="Putra M."/>
            <person name="Sireger I.Z."/>
            <person name="Indrioko S."/>
            <person name="Kosugi Y."/>
            <person name="Izuno A."/>
            <person name="Isagi Y."/>
            <person name="Lee S.L."/>
            <person name="Shimizu K.K."/>
        </authorList>
    </citation>
    <scope>NUCLEOTIDE SEQUENCE [LARGE SCALE GENOMIC DNA]</scope>
    <source>
        <strain evidence="12">214</strain>
    </source>
</reference>
<keyword evidence="3" id="KW-0863">Zinc-finger</keyword>
<evidence type="ECO:0000256" key="1">
    <source>
        <dbReference type="ARBA" id="ARBA00004123"/>
    </source>
</evidence>
<evidence type="ECO:0000256" key="3">
    <source>
        <dbReference type="ARBA" id="ARBA00022771"/>
    </source>
</evidence>
<dbReference type="AlphaFoldDB" id="A0AAV5IUB2"/>
<evidence type="ECO:0000256" key="10">
    <source>
        <dbReference type="RuleBase" id="RU261113"/>
    </source>
</evidence>
<keyword evidence="7 10" id="KW-0010">Activator</keyword>
<evidence type="ECO:0000256" key="7">
    <source>
        <dbReference type="ARBA" id="ARBA00023159"/>
    </source>
</evidence>
<gene>
    <name evidence="12" type="ORF">SLEP1_g14043</name>
</gene>
<keyword evidence="4" id="KW-0862">Zinc</keyword>
<feature type="region of interest" description="Disordered" evidence="11">
    <location>
        <begin position="214"/>
        <end position="421"/>
    </location>
</feature>
<keyword evidence="13" id="KW-1185">Reference proteome</keyword>
<keyword evidence="6" id="KW-0805">Transcription regulation</keyword>
<comment type="caution">
    <text evidence="12">The sequence shown here is derived from an EMBL/GenBank/DDBJ whole genome shotgun (WGS) entry which is preliminary data.</text>
</comment>
<keyword evidence="9" id="KW-0539">Nucleus</keyword>
<dbReference type="EMBL" id="BPVZ01000017">
    <property type="protein sequence ID" value="GKV01493.1"/>
    <property type="molecule type" value="Genomic_DNA"/>
</dbReference>
<evidence type="ECO:0000256" key="6">
    <source>
        <dbReference type="ARBA" id="ARBA00023015"/>
    </source>
</evidence>
<keyword evidence="5" id="KW-0156">Chromatin regulator</keyword>
<dbReference type="GO" id="GO:0008270">
    <property type="term" value="F:zinc ion binding"/>
    <property type="evidence" value="ECO:0007669"/>
    <property type="project" value="UniProtKB-KW"/>
</dbReference>
<evidence type="ECO:0000256" key="4">
    <source>
        <dbReference type="ARBA" id="ARBA00022833"/>
    </source>
</evidence>
<evidence type="ECO:0000313" key="12">
    <source>
        <dbReference type="EMBL" id="GKV01493.1"/>
    </source>
</evidence>
<feature type="compositionally biased region" description="Basic and acidic residues" evidence="11">
    <location>
        <begin position="248"/>
        <end position="271"/>
    </location>
</feature>
<dbReference type="Proteomes" id="UP001054252">
    <property type="component" value="Unassembled WGS sequence"/>
</dbReference>
<feature type="compositionally biased region" description="Polar residues" evidence="11">
    <location>
        <begin position="225"/>
        <end position="238"/>
    </location>
</feature>
<evidence type="ECO:0000256" key="5">
    <source>
        <dbReference type="ARBA" id="ARBA00022853"/>
    </source>
</evidence>
<protein>
    <recommendedName>
        <fullName evidence="10">SAGA-associated factor 11</fullName>
    </recommendedName>
</protein>
<feature type="compositionally biased region" description="Basic residues" evidence="11">
    <location>
        <begin position="411"/>
        <end position="421"/>
    </location>
</feature>
<feature type="compositionally biased region" description="Basic and acidic residues" evidence="11">
    <location>
        <begin position="40"/>
        <end position="56"/>
    </location>
</feature>